<reference evidence="2 3" key="1">
    <citation type="journal article" date="2018" name="Elife">
        <title>Firefly genomes illuminate parallel origins of bioluminescence in beetles.</title>
        <authorList>
            <person name="Fallon T.R."/>
            <person name="Lower S.E."/>
            <person name="Chang C.H."/>
            <person name="Bessho-Uehara M."/>
            <person name="Martin G.J."/>
            <person name="Bewick A.J."/>
            <person name="Behringer M."/>
            <person name="Debat H.J."/>
            <person name="Wong I."/>
            <person name="Day J.C."/>
            <person name="Suvorov A."/>
            <person name="Silva C.J."/>
            <person name="Stanger-Hall K.F."/>
            <person name="Hall D.W."/>
            <person name="Schmitz R.J."/>
            <person name="Nelson D.R."/>
            <person name="Lewis S.M."/>
            <person name="Shigenobu S."/>
            <person name="Bybee S.M."/>
            <person name="Larracuente A.M."/>
            <person name="Oba Y."/>
            <person name="Weng J.K."/>
        </authorList>
    </citation>
    <scope>NUCLEOTIDE SEQUENCE [LARGE SCALE GENOMIC DNA]</scope>
    <source>
        <strain evidence="2">1611_PpyrPB1</strain>
        <tissue evidence="2">Whole body</tissue>
    </source>
</reference>
<keyword evidence="3" id="KW-1185">Reference proteome</keyword>
<name>A0A5N4B3D3_PHOPY</name>
<gene>
    <name evidence="2" type="ORF">PPYR_00860</name>
</gene>
<dbReference type="AlphaFoldDB" id="A0A5N4B3D3"/>
<feature type="region of interest" description="Disordered" evidence="1">
    <location>
        <begin position="127"/>
        <end position="147"/>
    </location>
</feature>
<sequence>MIAVRRQPFRDKSNTKTKANIKVPFEKLAIPKKHKKVEQKQLRNKKVNNYKELSILDNSASEQSTNIQTHIPIYLQNATPQKRLKNKDPFEFVDSGPKKQKKEDGSDSDSTIYDRSMQEILRGIRNREKKEKNKKQRKKVKLKTKPPHLENTEANLSIPITNRPQANVPAIALPTSTPVPQSNATSNINIISIIEIPARHRTPSPLSSVDGNYSPEWNYELKDETTQPWRGDHLNLRRNPHWLLLKDSSLPNYNQEMILEPELIEKFPTPKPMSKEKPLVQTKISNYVESAPKIIEISNVSSLFDDHSFSPLKNEPSQRLPFSPITDDVLNSKRRLELDSCFGFNFDENDKENMSPVRRSSRKLPMRVSPREVKKVRKEIVEQLIPDVSKDVTNVSIPAENNESVHLFEDLKDETVRNLQFTLYILGNGLLLQPVQKTYAAKRRKKRIVSITEDEDKPKKKRKDLKTQAEEEEFNKWAANFNAMCDEVEQHSLEIT</sequence>
<dbReference type="InParanoid" id="A0A5N4B3D3"/>
<feature type="region of interest" description="Disordered" evidence="1">
    <location>
        <begin position="85"/>
        <end position="112"/>
    </location>
</feature>
<evidence type="ECO:0000313" key="3">
    <source>
        <dbReference type="Proteomes" id="UP000327044"/>
    </source>
</evidence>
<accession>A0A5N4B3D3</accession>
<evidence type="ECO:0000313" key="2">
    <source>
        <dbReference type="EMBL" id="KAB0803890.1"/>
    </source>
</evidence>
<feature type="region of interest" description="Disordered" evidence="1">
    <location>
        <begin position="1"/>
        <end position="20"/>
    </location>
</feature>
<dbReference type="EMBL" id="VVIM01000001">
    <property type="protein sequence ID" value="KAB0803890.1"/>
    <property type="molecule type" value="Genomic_DNA"/>
</dbReference>
<organism evidence="2 3">
    <name type="scientific">Photinus pyralis</name>
    <name type="common">Common eastern firefly</name>
    <name type="synonym">Lampyris pyralis</name>
    <dbReference type="NCBI Taxonomy" id="7054"/>
    <lineage>
        <taxon>Eukaryota</taxon>
        <taxon>Metazoa</taxon>
        <taxon>Ecdysozoa</taxon>
        <taxon>Arthropoda</taxon>
        <taxon>Hexapoda</taxon>
        <taxon>Insecta</taxon>
        <taxon>Pterygota</taxon>
        <taxon>Neoptera</taxon>
        <taxon>Endopterygota</taxon>
        <taxon>Coleoptera</taxon>
        <taxon>Polyphaga</taxon>
        <taxon>Elateriformia</taxon>
        <taxon>Elateroidea</taxon>
        <taxon>Lampyridae</taxon>
        <taxon>Lampyrinae</taxon>
        <taxon>Photinus</taxon>
    </lineage>
</organism>
<evidence type="ECO:0000256" key="1">
    <source>
        <dbReference type="SAM" id="MobiDB-lite"/>
    </source>
</evidence>
<feature type="compositionally biased region" description="Basic residues" evidence="1">
    <location>
        <begin position="132"/>
        <end position="146"/>
    </location>
</feature>
<comment type="caution">
    <text evidence="2">The sequence shown here is derived from an EMBL/GenBank/DDBJ whole genome shotgun (WGS) entry which is preliminary data.</text>
</comment>
<dbReference type="Proteomes" id="UP000327044">
    <property type="component" value="Unassembled WGS sequence"/>
</dbReference>
<proteinExistence type="predicted"/>
<protein>
    <submittedName>
        <fullName evidence="2">Uncharacterized protein</fullName>
    </submittedName>
</protein>